<evidence type="ECO:0008006" key="3">
    <source>
        <dbReference type="Google" id="ProtNLM"/>
    </source>
</evidence>
<dbReference type="EMBL" id="DS113266">
    <property type="protein sequence ID" value="EAY14729.1"/>
    <property type="molecule type" value="Genomic_DNA"/>
</dbReference>
<dbReference type="STRING" id="5722.A2DXZ3"/>
<organism evidence="1 2">
    <name type="scientific">Trichomonas vaginalis (strain ATCC PRA-98 / G3)</name>
    <dbReference type="NCBI Taxonomy" id="412133"/>
    <lineage>
        <taxon>Eukaryota</taxon>
        <taxon>Metamonada</taxon>
        <taxon>Parabasalia</taxon>
        <taxon>Trichomonadida</taxon>
        <taxon>Trichomonadidae</taxon>
        <taxon>Trichomonas</taxon>
    </lineage>
</organism>
<dbReference type="RefSeq" id="XP_001326952.1">
    <property type="nucleotide sequence ID" value="XM_001326917.1"/>
</dbReference>
<dbReference type="SUPFAM" id="SSF48371">
    <property type="entry name" value="ARM repeat"/>
    <property type="match status" value="1"/>
</dbReference>
<dbReference type="VEuPathDB" id="TrichDB:TVAGG3_0960950"/>
<dbReference type="GO" id="GO:0019888">
    <property type="term" value="F:protein phosphatase regulator activity"/>
    <property type="evidence" value="ECO:0000318"/>
    <property type="project" value="GO_Central"/>
</dbReference>
<dbReference type="OrthoDB" id="10263188at2759"/>
<dbReference type="GO" id="GO:0000159">
    <property type="term" value="C:protein phosphatase type 2A complex"/>
    <property type="evidence" value="ECO:0000318"/>
    <property type="project" value="GO_Central"/>
</dbReference>
<evidence type="ECO:0000313" key="2">
    <source>
        <dbReference type="Proteomes" id="UP000001542"/>
    </source>
</evidence>
<reference evidence="1" key="2">
    <citation type="journal article" date="2007" name="Science">
        <title>Draft genome sequence of the sexually transmitted pathogen Trichomonas vaginalis.</title>
        <authorList>
            <person name="Carlton J.M."/>
            <person name="Hirt R.P."/>
            <person name="Silva J.C."/>
            <person name="Delcher A.L."/>
            <person name="Schatz M."/>
            <person name="Zhao Q."/>
            <person name="Wortman J.R."/>
            <person name="Bidwell S.L."/>
            <person name="Alsmark U.C.M."/>
            <person name="Besteiro S."/>
            <person name="Sicheritz-Ponten T."/>
            <person name="Noel C.J."/>
            <person name="Dacks J.B."/>
            <person name="Foster P.G."/>
            <person name="Simillion C."/>
            <person name="Van de Peer Y."/>
            <person name="Miranda-Saavedra D."/>
            <person name="Barton G.J."/>
            <person name="Westrop G.D."/>
            <person name="Mueller S."/>
            <person name="Dessi D."/>
            <person name="Fiori P.L."/>
            <person name="Ren Q."/>
            <person name="Paulsen I."/>
            <person name="Zhang H."/>
            <person name="Bastida-Corcuera F.D."/>
            <person name="Simoes-Barbosa A."/>
            <person name="Brown M.T."/>
            <person name="Hayes R.D."/>
            <person name="Mukherjee M."/>
            <person name="Okumura C.Y."/>
            <person name="Schneider R."/>
            <person name="Smith A.J."/>
            <person name="Vanacova S."/>
            <person name="Villalvazo M."/>
            <person name="Haas B.J."/>
            <person name="Pertea M."/>
            <person name="Feldblyum T.V."/>
            <person name="Utterback T.R."/>
            <person name="Shu C.L."/>
            <person name="Osoegawa K."/>
            <person name="de Jong P.J."/>
            <person name="Hrdy I."/>
            <person name="Horvathova L."/>
            <person name="Zubacova Z."/>
            <person name="Dolezal P."/>
            <person name="Malik S.B."/>
            <person name="Logsdon J.M. Jr."/>
            <person name="Henze K."/>
            <person name="Gupta A."/>
            <person name="Wang C.C."/>
            <person name="Dunne R.L."/>
            <person name="Upcroft J.A."/>
            <person name="Upcroft P."/>
            <person name="White O."/>
            <person name="Salzberg S.L."/>
            <person name="Tang P."/>
            <person name="Chiu C.-H."/>
            <person name="Lee Y.-S."/>
            <person name="Embley T.M."/>
            <person name="Coombs G.H."/>
            <person name="Mottram J.C."/>
            <person name="Tachezy J."/>
            <person name="Fraser-Liggett C.M."/>
            <person name="Johnson P.J."/>
        </authorList>
    </citation>
    <scope>NUCLEOTIDE SEQUENCE [LARGE SCALE GENOMIC DNA]</scope>
    <source>
        <strain evidence="1">G3</strain>
    </source>
</reference>
<proteinExistence type="predicted"/>
<dbReference type="GO" id="GO:0005737">
    <property type="term" value="C:cytoplasm"/>
    <property type="evidence" value="ECO:0000318"/>
    <property type="project" value="GO_Central"/>
</dbReference>
<dbReference type="Proteomes" id="UP000001542">
    <property type="component" value="Unassembled WGS sequence"/>
</dbReference>
<keyword evidence="2" id="KW-1185">Reference proteome</keyword>
<accession>A2DXZ3</accession>
<evidence type="ECO:0000313" key="1">
    <source>
        <dbReference type="EMBL" id="EAY14729.1"/>
    </source>
</evidence>
<dbReference type="GO" id="GO:0005829">
    <property type="term" value="C:cytosol"/>
    <property type="evidence" value="ECO:0000318"/>
    <property type="project" value="GO_Central"/>
</dbReference>
<gene>
    <name evidence="1" type="ORF">TVAG_038350</name>
</gene>
<dbReference type="KEGG" id="tva:4772722"/>
<dbReference type="GO" id="GO:0005634">
    <property type="term" value="C:nucleus"/>
    <property type="evidence" value="ECO:0000318"/>
    <property type="project" value="GO_Central"/>
</dbReference>
<name>A2DXZ3_TRIV3</name>
<dbReference type="AlphaFoldDB" id="A2DXZ3"/>
<protein>
    <recommendedName>
        <fullName evidence="3">HEAT repeat family protein</fullName>
    </recommendedName>
</protein>
<dbReference type="eggNOG" id="ENOG502T2IH">
    <property type="taxonomic scope" value="Eukaryota"/>
</dbReference>
<dbReference type="Gene3D" id="1.25.10.10">
    <property type="entry name" value="Leucine-rich Repeat Variant"/>
    <property type="match status" value="1"/>
</dbReference>
<dbReference type="VEuPathDB" id="TrichDB:TVAG_038350"/>
<sequence length="735" mass="81848">MDLSPVFAELAQPTPSREVVIEELDKVTDCLRGGIPTNEYIDQLFELFNKLIHFNQWHIQQYTLSCTKYIFENSTLTKEQKLNSLLNHTEFTTYMGELFGNAKREVREMSAQCIGQLAIQIGPAILTPKLGITDFVFNPAPTAFAIEGQQMALGRLATAFRIVSQESLLMLINSITNDEALDVLTNASENGYGYWYSTRALYLFVTDELDCTLEKHRKAFLESREYLLPLFGEQILNCAVKRLSHHYANARRAAAKVVASVFKGTKCNETEFIEKLIPVGENLWVQREGHLSAIAECLDAANQPFPADFAEKLAGILLDLGHDEMPNDPNPLTQKGNANSMAAKALVKLLRLHDTEDHSLYEKYVHELVIEFLRSPVAALLDGGVICTAELKKLGYDVTDLLLLTFKDICHSSFPIRDLARRTVNVKDCVDNHFDELLETIFSFADSEDSEIRECVAKSLILVAQNSSVQLPDEVTQCGLSLAQDPVDTVKAAGLDLVRTVLTKESAPVVVELCMMNMTGESEEATIAAIKLLKHAIKKYPDETVGQFSAAPILAFLSLSPMSSPVVSSAAQQLLFLLASVSKEVDEEKLQEFNEIDHESSEYNDYLELVEAANEQPEAAATYFQAVIQNYMNELEEDAIENLPEISLSELNLADKSAAVDQVAYLVHNIAKFDDGERKKILQALADVYADEAIEDKKLLLIALNSVMNEQNIDIPDPTPFSFSHDSETFSKHAN</sequence>
<dbReference type="InterPro" id="IPR011989">
    <property type="entry name" value="ARM-like"/>
</dbReference>
<reference evidence="1" key="1">
    <citation type="submission" date="2006-10" db="EMBL/GenBank/DDBJ databases">
        <authorList>
            <person name="Amadeo P."/>
            <person name="Zhao Q."/>
            <person name="Wortman J."/>
            <person name="Fraser-Liggett C."/>
            <person name="Carlton J."/>
        </authorList>
    </citation>
    <scope>NUCLEOTIDE SEQUENCE</scope>
    <source>
        <strain evidence="1">G3</strain>
    </source>
</reference>
<dbReference type="InParanoid" id="A2DXZ3"/>
<dbReference type="InterPro" id="IPR016024">
    <property type="entry name" value="ARM-type_fold"/>
</dbReference>